<keyword evidence="3" id="KW-1185">Reference proteome</keyword>
<gene>
    <name evidence="2" type="ORF">ACFQZQ_10190</name>
</gene>
<sequence>MRLASFRNACALVLSACAATASAQTAPAPAAPPAPCTAAEHRQFDFWLGDWVVHGGPDGTALQGTNRIERSGNGCWLVEHWRSAKGNDGTSLNAWDAQHRVWRQFWVGADGVVVRLQGGLRGDGAMEMTGELAKADGGVQRQKMSWTAAADGSVVQRWDTSDDDGKSWQTSFLGTYRRASRKPLR</sequence>
<evidence type="ECO:0008006" key="4">
    <source>
        <dbReference type="Google" id="ProtNLM"/>
    </source>
</evidence>
<dbReference type="Proteomes" id="UP001597090">
    <property type="component" value="Unassembled WGS sequence"/>
</dbReference>
<organism evidence="2 3">
    <name type="scientific">Lysobacter koreensis</name>
    <dbReference type="NCBI Taxonomy" id="266122"/>
    <lineage>
        <taxon>Bacteria</taxon>
        <taxon>Pseudomonadati</taxon>
        <taxon>Pseudomonadota</taxon>
        <taxon>Gammaproteobacteria</taxon>
        <taxon>Lysobacterales</taxon>
        <taxon>Lysobacteraceae</taxon>
        <taxon>Lysobacter</taxon>
    </lineage>
</organism>
<name>A0ABW2YMN4_9GAMM</name>
<evidence type="ECO:0000313" key="2">
    <source>
        <dbReference type="EMBL" id="MFD0739647.1"/>
    </source>
</evidence>
<reference evidence="3" key="1">
    <citation type="journal article" date="2019" name="Int. J. Syst. Evol. Microbiol.">
        <title>The Global Catalogue of Microorganisms (GCM) 10K type strain sequencing project: providing services to taxonomists for standard genome sequencing and annotation.</title>
        <authorList>
            <consortium name="The Broad Institute Genomics Platform"/>
            <consortium name="The Broad Institute Genome Sequencing Center for Infectious Disease"/>
            <person name="Wu L."/>
            <person name="Ma J."/>
        </authorList>
    </citation>
    <scope>NUCLEOTIDE SEQUENCE [LARGE SCALE GENOMIC DNA]</scope>
    <source>
        <strain evidence="3">CCUG 55491</strain>
    </source>
</reference>
<protein>
    <recommendedName>
        <fullName evidence="4">DUF1579 domain-containing protein</fullName>
    </recommendedName>
</protein>
<accession>A0ABW2YMN4</accession>
<dbReference type="EMBL" id="JBHTIH010000004">
    <property type="protein sequence ID" value="MFD0739647.1"/>
    <property type="molecule type" value="Genomic_DNA"/>
</dbReference>
<feature type="chain" id="PRO_5046281964" description="DUF1579 domain-containing protein" evidence="1">
    <location>
        <begin position="24"/>
        <end position="185"/>
    </location>
</feature>
<dbReference type="RefSeq" id="WP_386812678.1">
    <property type="nucleotide sequence ID" value="NZ_JBHTIH010000004.1"/>
</dbReference>
<evidence type="ECO:0000256" key="1">
    <source>
        <dbReference type="SAM" id="SignalP"/>
    </source>
</evidence>
<evidence type="ECO:0000313" key="3">
    <source>
        <dbReference type="Proteomes" id="UP001597090"/>
    </source>
</evidence>
<proteinExistence type="predicted"/>
<feature type="signal peptide" evidence="1">
    <location>
        <begin position="1"/>
        <end position="23"/>
    </location>
</feature>
<comment type="caution">
    <text evidence="2">The sequence shown here is derived from an EMBL/GenBank/DDBJ whole genome shotgun (WGS) entry which is preliminary data.</text>
</comment>
<keyword evidence="1" id="KW-0732">Signal</keyword>